<accession>A0A086T3Z1</accession>
<dbReference type="PANTHER" id="PTHR48229:SF1">
    <property type="entry name" value="ALPHA METHYLACYL-COA RACEMASE-RELATED"/>
    <property type="match status" value="1"/>
</dbReference>
<dbReference type="Gene3D" id="3.40.50.10540">
    <property type="entry name" value="Crotonobetainyl-coa:carnitine coa-transferase, domain 1"/>
    <property type="match status" value="1"/>
</dbReference>
<reference evidence="4" key="1">
    <citation type="journal article" date="2014" name="Genome Announc.">
        <title>Genome sequence and annotation of Acremonium chrysogenum, producer of the beta-lactam antibiotic cephalosporin C.</title>
        <authorList>
            <person name="Terfehr D."/>
            <person name="Dahlmann T.A."/>
            <person name="Specht T."/>
            <person name="Zadra I."/>
            <person name="Kuernsteiner H."/>
            <person name="Kueck U."/>
        </authorList>
    </citation>
    <scope>NUCLEOTIDE SEQUENCE [LARGE SCALE GENOMIC DNA]</scope>
    <source>
        <strain evidence="4">ATCC 11550 / CBS 779.69 / DSM 880 / IAM 14645 / JCM 23072 / IMI 49137</strain>
    </source>
</reference>
<comment type="similarity">
    <text evidence="1">Belongs to the CoA-transferase III family.</text>
</comment>
<evidence type="ECO:0000313" key="3">
    <source>
        <dbReference type="EMBL" id="KFH44073.1"/>
    </source>
</evidence>
<dbReference type="InterPro" id="IPR023606">
    <property type="entry name" value="CoA-Trfase_III_dom_1_sf"/>
</dbReference>
<keyword evidence="3" id="KW-0808">Transferase</keyword>
<name>A0A086T3Z1_HAPC1</name>
<dbReference type="Proteomes" id="UP000029964">
    <property type="component" value="Unassembled WGS sequence"/>
</dbReference>
<sequence length="569" mass="62971">MVAASYSTKAESARILDLLLTSFKDGDSLPAEKIQSKRQDVKFTGSYDKPYFPIPYKETETAAALKAIEGILATLLADTKGTKAAATTRRTITVDHEKTTAFLFQAYLARIGGLGKLDKNVRNLLKDTDLLQAQSDPYRRMSANLYETAEKGEYYHIHGSLEASTTLRMIGLESHRPDLDTHEKIVGVIEPAVQKFTVAELEEKNAQNRQAGVKAFKHQDFLKTPHGKAVAETTPWTVESLETDTPPCPLPSRFTGDNDKPRPLAGIKVLELCRIIAGPVITRILGEYGADVLKITSPNLSDVPFFQVDGNMGKHAADLDLKTPEGRAVFEEQLLAEADVIVDGYRPGAIEKLGYGPKFMADLAKKRGKGFVYVNENCFGYVGEWAYRPGWQQIADCVSGVAWEQGRFMGLDEPVVPPFPISDYGTGCMGAIAALTGLYHRTTRGGSWHGKSSLLQYDMLLFKVGILPAEVQDELRRQAGDEFLALRHAHSVDQISGTALRQMRKTFPEFVDNPKYLDHWYSKGYGNEVAAVKPVVEIDGLDIGFRRASRPNGTDRPSWDFGDDGDYRI</sequence>
<comment type="caution">
    <text evidence="3">The sequence shown here is derived from an EMBL/GenBank/DDBJ whole genome shotgun (WGS) entry which is preliminary data.</text>
</comment>
<feature type="region of interest" description="Disordered" evidence="2">
    <location>
        <begin position="547"/>
        <end position="569"/>
    </location>
</feature>
<evidence type="ECO:0000313" key="4">
    <source>
        <dbReference type="Proteomes" id="UP000029964"/>
    </source>
</evidence>
<proteinExistence type="inferred from homology"/>
<organism evidence="3 4">
    <name type="scientific">Hapsidospora chrysogenum (strain ATCC 11550 / CBS 779.69 / DSM 880 / IAM 14645 / JCM 23072 / IMI 49137)</name>
    <name type="common">Acremonium chrysogenum</name>
    <dbReference type="NCBI Taxonomy" id="857340"/>
    <lineage>
        <taxon>Eukaryota</taxon>
        <taxon>Fungi</taxon>
        <taxon>Dikarya</taxon>
        <taxon>Ascomycota</taxon>
        <taxon>Pezizomycotina</taxon>
        <taxon>Sordariomycetes</taxon>
        <taxon>Hypocreomycetidae</taxon>
        <taxon>Hypocreales</taxon>
        <taxon>Bionectriaceae</taxon>
        <taxon>Hapsidospora</taxon>
    </lineage>
</organism>
<protein>
    <submittedName>
        <fullName evidence="3">Succinyl-CoA--L-malate CoA-transferase beta subunit-like protein</fullName>
    </submittedName>
</protein>
<dbReference type="SUPFAM" id="SSF89796">
    <property type="entry name" value="CoA-transferase family III (CaiB/BaiF)"/>
    <property type="match status" value="2"/>
</dbReference>
<dbReference type="AlphaFoldDB" id="A0A086T3Z1"/>
<dbReference type="HOGENOM" id="CLU_021588_1_1_1"/>
<dbReference type="InterPro" id="IPR052985">
    <property type="entry name" value="CoA-trans_III_biosynth/detox"/>
</dbReference>
<dbReference type="Pfam" id="PF02515">
    <property type="entry name" value="CoA_transf_3"/>
    <property type="match status" value="1"/>
</dbReference>
<evidence type="ECO:0000256" key="1">
    <source>
        <dbReference type="ARBA" id="ARBA00008383"/>
    </source>
</evidence>
<dbReference type="EMBL" id="JPKY01000055">
    <property type="protein sequence ID" value="KFH44073.1"/>
    <property type="molecule type" value="Genomic_DNA"/>
</dbReference>
<gene>
    <name evidence="3" type="ORF">ACRE_051330</name>
</gene>
<dbReference type="InterPro" id="IPR003673">
    <property type="entry name" value="CoA-Trfase_fam_III"/>
</dbReference>
<dbReference type="OrthoDB" id="2308815at2759"/>
<dbReference type="PANTHER" id="PTHR48229">
    <property type="entry name" value="CAIB/BAIF FAMILY ENZYME (AFU_ORTHOLOGUE AFUA_1G05360)-RELATED"/>
    <property type="match status" value="1"/>
</dbReference>
<dbReference type="GO" id="GO:0016740">
    <property type="term" value="F:transferase activity"/>
    <property type="evidence" value="ECO:0007669"/>
    <property type="project" value="UniProtKB-KW"/>
</dbReference>
<keyword evidence="4" id="KW-1185">Reference proteome</keyword>
<dbReference type="STRING" id="857340.A0A086T3Z1"/>
<evidence type="ECO:0000256" key="2">
    <source>
        <dbReference type="SAM" id="MobiDB-lite"/>
    </source>
</evidence>